<comment type="caution">
    <text evidence="1">The sequence shown here is derived from an EMBL/GenBank/DDBJ whole genome shotgun (WGS) entry which is preliminary data.</text>
</comment>
<reference evidence="1 2" key="1">
    <citation type="submission" date="2018-05" db="EMBL/GenBank/DDBJ databases">
        <title>Genomic Encyclopedia of Type Strains, Phase IV (KMG-IV): sequencing the most valuable type-strain genomes for metagenomic binning, comparative biology and taxonomic classification.</title>
        <authorList>
            <person name="Goeker M."/>
        </authorList>
    </citation>
    <scope>NUCLEOTIDE SEQUENCE [LARGE SCALE GENOMIC DNA]</scope>
    <source>
        <strain evidence="1 2">DSM 103371</strain>
    </source>
</reference>
<name>A0A316GB75_9RHOB</name>
<sequence length="203" mass="22081">MILIRPKCTGFPMAVLSSQCSIPWGARRFFHPVSATALWVVITLGFLQSAQAQSVSGEGPFAANFVGYADNEVEALQIGPGRFVGLTNSILTAMSADNADFLHNQTGRCLGTWSVDENRKTFEQEVSCTYTDADGDQIYESAVFDEQPLDAQHVGTGRWLGGSGKYEGLSGVFEIRTRSLQSAREGLVQYVGTKQGRFSLLAR</sequence>
<proteinExistence type="predicted"/>
<evidence type="ECO:0000313" key="2">
    <source>
        <dbReference type="Proteomes" id="UP000245390"/>
    </source>
</evidence>
<protein>
    <submittedName>
        <fullName evidence="1">Uncharacterized protein</fullName>
    </submittedName>
</protein>
<keyword evidence="2" id="KW-1185">Reference proteome</keyword>
<evidence type="ECO:0000313" key="1">
    <source>
        <dbReference type="EMBL" id="PWK58219.1"/>
    </source>
</evidence>
<dbReference type="Proteomes" id="UP000245390">
    <property type="component" value="Unassembled WGS sequence"/>
</dbReference>
<gene>
    <name evidence="1" type="ORF">C8D95_10124</name>
</gene>
<accession>A0A316GB75</accession>
<organism evidence="1 2">
    <name type="scientific">Silicimonas algicola</name>
    <dbReference type="NCBI Taxonomy" id="1826607"/>
    <lineage>
        <taxon>Bacteria</taxon>
        <taxon>Pseudomonadati</taxon>
        <taxon>Pseudomonadota</taxon>
        <taxon>Alphaproteobacteria</taxon>
        <taxon>Rhodobacterales</taxon>
        <taxon>Paracoccaceae</taxon>
    </lineage>
</organism>
<dbReference type="EMBL" id="QGGV01000001">
    <property type="protein sequence ID" value="PWK58219.1"/>
    <property type="molecule type" value="Genomic_DNA"/>
</dbReference>
<dbReference type="AlphaFoldDB" id="A0A316GB75"/>